<reference evidence="3 4" key="1">
    <citation type="submission" date="2016-08" db="EMBL/GenBank/DDBJ databases">
        <title>A Parts List for Fungal Cellulosomes Revealed by Comparative Genomics.</title>
        <authorList>
            <consortium name="DOE Joint Genome Institute"/>
            <person name="Haitjema C.H."/>
            <person name="Gilmore S.P."/>
            <person name="Henske J.K."/>
            <person name="Solomon K.V."/>
            <person name="De Groot R."/>
            <person name="Kuo A."/>
            <person name="Mondo S.J."/>
            <person name="Salamov A.A."/>
            <person name="Labutti K."/>
            <person name="Zhao Z."/>
            <person name="Chiniquy J."/>
            <person name="Barry K."/>
            <person name="Brewer H.M."/>
            <person name="Purvine S.O."/>
            <person name="Wright A.T."/>
            <person name="Boxma B."/>
            <person name="Van Alen T."/>
            <person name="Hackstein J.H."/>
            <person name="Baker S.E."/>
            <person name="Grigoriev I.V."/>
            <person name="O'Malley M.A."/>
        </authorList>
    </citation>
    <scope>NUCLEOTIDE SEQUENCE [LARGE SCALE GENOMIC DNA]</scope>
    <source>
        <strain evidence="3 4">G1</strain>
    </source>
</reference>
<dbReference type="SUPFAM" id="SSF52540">
    <property type="entry name" value="P-loop containing nucleoside triphosphate hydrolases"/>
    <property type="match status" value="1"/>
</dbReference>
<dbReference type="EMBL" id="MCOG01000161">
    <property type="protein sequence ID" value="ORY33167.1"/>
    <property type="molecule type" value="Genomic_DNA"/>
</dbReference>
<dbReference type="GO" id="GO:0005319">
    <property type="term" value="F:lipid transporter activity"/>
    <property type="evidence" value="ECO:0007669"/>
    <property type="project" value="TreeGrafter"/>
</dbReference>
<dbReference type="STRING" id="1754190.A0A1Y2BFB3"/>
<name>A0A1Y2BFB3_9FUNG</name>
<evidence type="ECO:0000313" key="4">
    <source>
        <dbReference type="Proteomes" id="UP000193920"/>
    </source>
</evidence>
<dbReference type="GO" id="GO:0016020">
    <property type="term" value="C:membrane"/>
    <property type="evidence" value="ECO:0007669"/>
    <property type="project" value="InterPro"/>
</dbReference>
<evidence type="ECO:0000313" key="3">
    <source>
        <dbReference type="EMBL" id="ORY33167.1"/>
    </source>
</evidence>
<protein>
    <recommendedName>
        <fullName evidence="5">P-loop containing nucleoside triphosphate hydrolase protein</fullName>
    </recommendedName>
</protein>
<proteinExistence type="predicted"/>
<sequence>MTEVLMTSAGIEIYKDKKINEISGGTKRKLSLIISICSFPDYLILDEPSAGMDPFTRRPEALSDKMAVLVNGKLVCIDTPKNIKMKHNNMYILEVFTDHPEQFESLFIMEKNIFGLWPEENYELESSLHHQKYFVKMRFENIANVFYWMEYSKDIGLSKKYLKSKL</sequence>
<dbReference type="Gene3D" id="3.40.50.300">
    <property type="entry name" value="P-loop containing nucleotide triphosphate hydrolases"/>
    <property type="match status" value="1"/>
</dbReference>
<dbReference type="AlphaFoldDB" id="A0A1Y2BFB3"/>
<keyword evidence="2" id="KW-0677">Repeat</keyword>
<evidence type="ECO:0000256" key="2">
    <source>
        <dbReference type="ARBA" id="ARBA00022737"/>
    </source>
</evidence>
<gene>
    <name evidence="3" type="ORF">LY90DRAFT_512113</name>
</gene>
<dbReference type="Proteomes" id="UP000193920">
    <property type="component" value="Unassembled WGS sequence"/>
</dbReference>
<dbReference type="PANTHER" id="PTHR19229">
    <property type="entry name" value="ATP-BINDING CASSETTE TRANSPORTER SUBFAMILY A ABCA"/>
    <property type="match status" value="1"/>
</dbReference>
<comment type="caution">
    <text evidence="3">The sequence shown here is derived from an EMBL/GenBank/DDBJ whole genome shotgun (WGS) entry which is preliminary data.</text>
</comment>
<keyword evidence="4" id="KW-1185">Reference proteome</keyword>
<keyword evidence="1" id="KW-0813">Transport</keyword>
<dbReference type="PANTHER" id="PTHR19229:SF36">
    <property type="entry name" value="ATP-BINDING CASSETTE SUB-FAMILY A MEMBER 2"/>
    <property type="match status" value="1"/>
</dbReference>
<evidence type="ECO:0000256" key="1">
    <source>
        <dbReference type="ARBA" id="ARBA00022448"/>
    </source>
</evidence>
<dbReference type="GO" id="GO:0140359">
    <property type="term" value="F:ABC-type transporter activity"/>
    <property type="evidence" value="ECO:0007669"/>
    <property type="project" value="InterPro"/>
</dbReference>
<dbReference type="InterPro" id="IPR026082">
    <property type="entry name" value="ABCA"/>
</dbReference>
<accession>A0A1Y2BFB3</accession>
<organism evidence="3 4">
    <name type="scientific">Neocallimastix californiae</name>
    <dbReference type="NCBI Taxonomy" id="1754190"/>
    <lineage>
        <taxon>Eukaryota</taxon>
        <taxon>Fungi</taxon>
        <taxon>Fungi incertae sedis</taxon>
        <taxon>Chytridiomycota</taxon>
        <taxon>Chytridiomycota incertae sedis</taxon>
        <taxon>Neocallimastigomycetes</taxon>
        <taxon>Neocallimastigales</taxon>
        <taxon>Neocallimastigaceae</taxon>
        <taxon>Neocallimastix</taxon>
    </lineage>
</organism>
<evidence type="ECO:0008006" key="5">
    <source>
        <dbReference type="Google" id="ProtNLM"/>
    </source>
</evidence>
<dbReference type="InterPro" id="IPR027417">
    <property type="entry name" value="P-loop_NTPase"/>
</dbReference>
<dbReference type="OrthoDB" id="8061355at2759"/>